<dbReference type="InterPro" id="IPR023213">
    <property type="entry name" value="CAT-like_dom_sf"/>
</dbReference>
<evidence type="ECO:0000256" key="12">
    <source>
        <dbReference type="SAM" id="MobiDB-lite"/>
    </source>
</evidence>
<dbReference type="PROSITE" id="PS50968">
    <property type="entry name" value="BIOTINYL_LIPOYL"/>
    <property type="match status" value="1"/>
</dbReference>
<dbReference type="AlphaFoldDB" id="A0A521C0X4"/>
<comment type="cofactor">
    <cofactor evidence="11">
        <name>(R)-lipoate</name>
        <dbReference type="ChEBI" id="CHEBI:83088"/>
    </cofactor>
    <text evidence="11">Binds 1 lipoyl cofactor covalently.</text>
</comment>
<feature type="domain" description="Lipoyl-binding" evidence="13">
    <location>
        <begin position="2"/>
        <end position="76"/>
    </location>
</feature>
<keyword evidence="9 11" id="KW-0012">Acyltransferase</keyword>
<evidence type="ECO:0000256" key="3">
    <source>
        <dbReference type="ARBA" id="ARBA00007317"/>
    </source>
</evidence>
<evidence type="ECO:0000259" key="14">
    <source>
        <dbReference type="PROSITE" id="PS51826"/>
    </source>
</evidence>
<dbReference type="GO" id="GO:0005829">
    <property type="term" value="C:cytosol"/>
    <property type="evidence" value="ECO:0007669"/>
    <property type="project" value="TreeGrafter"/>
</dbReference>
<dbReference type="Gene3D" id="2.40.50.100">
    <property type="match status" value="1"/>
</dbReference>
<dbReference type="Pfam" id="PF00198">
    <property type="entry name" value="2-oxoacid_dh"/>
    <property type="match status" value="1"/>
</dbReference>
<evidence type="ECO:0000256" key="1">
    <source>
        <dbReference type="ARBA" id="ARBA00004052"/>
    </source>
</evidence>
<dbReference type="InterPro" id="IPR036625">
    <property type="entry name" value="E3-bd_dom_sf"/>
</dbReference>
<evidence type="ECO:0000256" key="5">
    <source>
        <dbReference type="ARBA" id="ARBA00019511"/>
    </source>
</evidence>
<evidence type="ECO:0000256" key="11">
    <source>
        <dbReference type="RuleBase" id="RU361138"/>
    </source>
</evidence>
<feature type="domain" description="Peripheral subunit-binding (PSBD)" evidence="14">
    <location>
        <begin position="120"/>
        <end position="157"/>
    </location>
</feature>
<reference evidence="15 16" key="1">
    <citation type="submission" date="2017-05" db="EMBL/GenBank/DDBJ databases">
        <authorList>
            <person name="Varghese N."/>
            <person name="Submissions S."/>
        </authorList>
    </citation>
    <scope>NUCLEOTIDE SEQUENCE [LARGE SCALE GENOMIC DNA]</scope>
    <source>
        <strain evidence="15 16">DSM 19036</strain>
    </source>
</reference>
<dbReference type="SUPFAM" id="SSF52777">
    <property type="entry name" value="CoA-dependent acyltransferases"/>
    <property type="match status" value="1"/>
</dbReference>
<dbReference type="PROSITE" id="PS00189">
    <property type="entry name" value="LIPOYL"/>
    <property type="match status" value="1"/>
</dbReference>
<dbReference type="InterPro" id="IPR003016">
    <property type="entry name" value="2-oxoA_DH_lipoyl-BS"/>
</dbReference>
<comment type="catalytic activity">
    <reaction evidence="10 11">
        <text>N(6)-[(R)-dihydrolipoyl]-L-lysyl-[protein] + succinyl-CoA = N(6)-[(R)-S(8)-succinyldihydrolipoyl]-L-lysyl-[protein] + CoA</text>
        <dbReference type="Rhea" id="RHEA:15213"/>
        <dbReference type="Rhea" id="RHEA-COMP:10475"/>
        <dbReference type="Rhea" id="RHEA-COMP:20092"/>
        <dbReference type="ChEBI" id="CHEBI:57287"/>
        <dbReference type="ChEBI" id="CHEBI:57292"/>
        <dbReference type="ChEBI" id="CHEBI:83100"/>
        <dbReference type="ChEBI" id="CHEBI:83120"/>
        <dbReference type="EC" id="2.3.1.61"/>
    </reaction>
</comment>
<dbReference type="InterPro" id="IPR004167">
    <property type="entry name" value="PSBD"/>
</dbReference>
<dbReference type="Proteomes" id="UP000320300">
    <property type="component" value="Unassembled WGS sequence"/>
</dbReference>
<dbReference type="NCBIfam" id="NF004309">
    <property type="entry name" value="PRK05704.1"/>
    <property type="match status" value="1"/>
</dbReference>
<sequence length="413" mass="43416">MSLEIKVPPVGESITEVVLSRWVKNDGEAVEMDEVIAELESDKATFELTAEQAGTLKIVAAEGDTLAIGAVVCSIEDGGAAPKAVPVAAPAEEKVAVAADQQAAAPVAEKVAADSYAAGTPSPAAGKILAEKGVDAAAVNGSGVGGRITKEDALKAEKVAAAAPAPAAKPAAVSAPAVAGSRNERREKMSPLRKTVAKRLVAVKNETAMLTTFNEVNMKPIMDLRGKYKDQFKEKYGVGLGFMSFFTKAVCEAMKDFPAVNARIDGDAVIFNDFVDISIAVSAPKGLVVPIIRNAESMTLAQIEKSVIELATKARDSKLTIEEMTGGTFTITNGGVFGSMMSTPIINAPQSAILGMHNIIERPIAEKGEVVVRPMMYLALSYDHRIIDGRESVGFLVRVKQLLEDPARLLLGV</sequence>
<dbReference type="Gene3D" id="4.10.320.10">
    <property type="entry name" value="E3-binding domain"/>
    <property type="match status" value="1"/>
</dbReference>
<dbReference type="PANTHER" id="PTHR43416:SF5">
    <property type="entry name" value="DIHYDROLIPOYLLYSINE-RESIDUE SUCCINYLTRANSFERASE COMPONENT OF 2-OXOGLUTARATE DEHYDROGENASE COMPLEX, MITOCHONDRIAL"/>
    <property type="match status" value="1"/>
</dbReference>
<dbReference type="SUPFAM" id="SSF47005">
    <property type="entry name" value="Peripheral subunit-binding domain of 2-oxo acid dehydrogenase complex"/>
    <property type="match status" value="1"/>
</dbReference>
<comment type="function">
    <text evidence="1 11">E2 component of the 2-oxoglutarate dehydrogenase (OGDH) complex which catalyzes the second step in the conversion of 2-oxoglutarate to succinyl-CoA and CO(2).</text>
</comment>
<gene>
    <name evidence="15" type="ORF">SAMN06265348_10392</name>
</gene>
<dbReference type="GO" id="GO:0004149">
    <property type="term" value="F:dihydrolipoyllysine-residue succinyltransferase activity"/>
    <property type="evidence" value="ECO:0007669"/>
    <property type="project" value="UniProtKB-UniRule"/>
</dbReference>
<dbReference type="CDD" id="cd06849">
    <property type="entry name" value="lipoyl_domain"/>
    <property type="match status" value="1"/>
</dbReference>
<comment type="pathway">
    <text evidence="2 11">Amino-acid degradation; L-lysine degradation via saccharopine pathway; glutaryl-CoA from L-lysine: step 6/6.</text>
</comment>
<evidence type="ECO:0000313" key="15">
    <source>
        <dbReference type="EMBL" id="SMO52441.1"/>
    </source>
</evidence>
<dbReference type="PROSITE" id="PS51826">
    <property type="entry name" value="PSBD"/>
    <property type="match status" value="1"/>
</dbReference>
<dbReference type="NCBIfam" id="TIGR01347">
    <property type="entry name" value="sucB"/>
    <property type="match status" value="1"/>
</dbReference>
<dbReference type="EC" id="2.3.1.61" evidence="4 11"/>
<dbReference type="RefSeq" id="WP_142527308.1">
    <property type="nucleotide sequence ID" value="NZ_CBCSJO010000004.1"/>
</dbReference>
<keyword evidence="6 11" id="KW-0816">Tricarboxylic acid cycle</keyword>
<evidence type="ECO:0000313" key="16">
    <source>
        <dbReference type="Proteomes" id="UP000320300"/>
    </source>
</evidence>
<dbReference type="FunFam" id="3.30.559.10:FF:000007">
    <property type="entry name" value="Dihydrolipoamide acetyltransferase component of pyruvate dehydrogenase complex"/>
    <property type="match status" value="1"/>
</dbReference>
<feature type="region of interest" description="Disordered" evidence="12">
    <location>
        <begin position="172"/>
        <end position="191"/>
    </location>
</feature>
<dbReference type="PANTHER" id="PTHR43416">
    <property type="entry name" value="DIHYDROLIPOYLLYSINE-RESIDUE SUCCINYLTRANSFERASE COMPONENT OF 2-OXOGLUTARATE DEHYDROGENASE COMPLEX, MITOCHONDRIAL-RELATED"/>
    <property type="match status" value="1"/>
</dbReference>
<dbReference type="OrthoDB" id="9805770at2"/>
<dbReference type="UniPathway" id="UPA00868">
    <property type="reaction ID" value="UER00840"/>
</dbReference>
<organism evidence="15 16">
    <name type="scientific">Pedobacter westerhofensis</name>
    <dbReference type="NCBI Taxonomy" id="425512"/>
    <lineage>
        <taxon>Bacteria</taxon>
        <taxon>Pseudomonadati</taxon>
        <taxon>Bacteroidota</taxon>
        <taxon>Sphingobacteriia</taxon>
        <taxon>Sphingobacteriales</taxon>
        <taxon>Sphingobacteriaceae</taxon>
        <taxon>Pedobacter</taxon>
    </lineage>
</organism>
<evidence type="ECO:0000256" key="6">
    <source>
        <dbReference type="ARBA" id="ARBA00022532"/>
    </source>
</evidence>
<evidence type="ECO:0000259" key="13">
    <source>
        <dbReference type="PROSITE" id="PS50968"/>
    </source>
</evidence>
<evidence type="ECO:0000256" key="9">
    <source>
        <dbReference type="ARBA" id="ARBA00023315"/>
    </source>
</evidence>
<protein>
    <recommendedName>
        <fullName evidence="5 11">Dihydrolipoyllysine-residue succinyltransferase component of 2-oxoglutarate dehydrogenase complex</fullName>
        <ecNumber evidence="4 11">2.3.1.61</ecNumber>
    </recommendedName>
    <alternativeName>
        <fullName evidence="11">2-oxoglutarate dehydrogenase complex component E2</fullName>
    </alternativeName>
</protein>
<dbReference type="InterPro" id="IPR001078">
    <property type="entry name" value="2-oxoacid_DH_actylTfrase"/>
</dbReference>
<dbReference type="SUPFAM" id="SSF51230">
    <property type="entry name" value="Single hybrid motif"/>
    <property type="match status" value="1"/>
</dbReference>
<name>A0A521C0X4_9SPHI</name>
<dbReference type="GO" id="GO:0033512">
    <property type="term" value="P:L-lysine catabolic process to acetyl-CoA via saccharopine"/>
    <property type="evidence" value="ECO:0007669"/>
    <property type="project" value="UniProtKB-UniRule"/>
</dbReference>
<keyword evidence="7 11" id="KW-0808">Transferase</keyword>
<evidence type="ECO:0000256" key="10">
    <source>
        <dbReference type="ARBA" id="ARBA00052761"/>
    </source>
</evidence>
<evidence type="ECO:0000256" key="4">
    <source>
        <dbReference type="ARBA" id="ARBA00012945"/>
    </source>
</evidence>
<accession>A0A521C0X4</accession>
<dbReference type="InterPro" id="IPR006255">
    <property type="entry name" value="SucB"/>
</dbReference>
<evidence type="ECO:0000256" key="7">
    <source>
        <dbReference type="ARBA" id="ARBA00022679"/>
    </source>
</evidence>
<dbReference type="Pfam" id="PF02817">
    <property type="entry name" value="E3_binding"/>
    <property type="match status" value="1"/>
</dbReference>
<evidence type="ECO:0000256" key="8">
    <source>
        <dbReference type="ARBA" id="ARBA00022823"/>
    </source>
</evidence>
<evidence type="ECO:0000256" key="2">
    <source>
        <dbReference type="ARBA" id="ARBA00005145"/>
    </source>
</evidence>
<dbReference type="GO" id="GO:0045252">
    <property type="term" value="C:oxoglutarate dehydrogenase complex"/>
    <property type="evidence" value="ECO:0007669"/>
    <property type="project" value="UniProtKB-UniRule"/>
</dbReference>
<dbReference type="Pfam" id="PF00364">
    <property type="entry name" value="Biotin_lipoyl"/>
    <property type="match status" value="1"/>
</dbReference>
<dbReference type="InterPro" id="IPR000089">
    <property type="entry name" value="Biotin_lipoyl"/>
</dbReference>
<keyword evidence="8 11" id="KW-0450">Lipoyl</keyword>
<dbReference type="InterPro" id="IPR011053">
    <property type="entry name" value="Single_hybrid_motif"/>
</dbReference>
<dbReference type="Gene3D" id="3.30.559.10">
    <property type="entry name" value="Chloramphenicol acetyltransferase-like domain"/>
    <property type="match status" value="1"/>
</dbReference>
<keyword evidence="16" id="KW-1185">Reference proteome</keyword>
<dbReference type="InterPro" id="IPR050537">
    <property type="entry name" value="2-oxoacid_dehydrogenase"/>
</dbReference>
<proteinExistence type="inferred from homology"/>
<dbReference type="EMBL" id="FXTN01000003">
    <property type="protein sequence ID" value="SMO52441.1"/>
    <property type="molecule type" value="Genomic_DNA"/>
</dbReference>
<dbReference type="GO" id="GO:0006099">
    <property type="term" value="P:tricarboxylic acid cycle"/>
    <property type="evidence" value="ECO:0007669"/>
    <property type="project" value="UniProtKB-UniRule"/>
</dbReference>
<comment type="similarity">
    <text evidence="3 11">Belongs to the 2-oxoacid dehydrogenase family.</text>
</comment>